<evidence type="ECO:0000256" key="2">
    <source>
        <dbReference type="ARBA" id="ARBA00006676"/>
    </source>
</evidence>
<dbReference type="GO" id="GO:0004000">
    <property type="term" value="F:adenosine deaminase activity"/>
    <property type="evidence" value="ECO:0007669"/>
    <property type="project" value="TreeGrafter"/>
</dbReference>
<dbReference type="PANTHER" id="PTHR11409:SF42">
    <property type="entry name" value="ADENOSINE DEAMINASE-LIKE PROTEIN"/>
    <property type="match status" value="1"/>
</dbReference>
<feature type="domain" description="Adenosine deaminase" evidence="8">
    <location>
        <begin position="13"/>
        <end position="194"/>
    </location>
</feature>
<evidence type="ECO:0000313" key="9">
    <source>
        <dbReference type="EMBL" id="KHF99447.1"/>
    </source>
</evidence>
<evidence type="ECO:0000256" key="3">
    <source>
        <dbReference type="ARBA" id="ARBA00022723"/>
    </source>
</evidence>
<keyword evidence="6" id="KW-0546">Nucleotide metabolism</keyword>
<comment type="catalytic activity">
    <reaction evidence="7">
        <text>N(6)-methyl-AMP + H2O + H(+) = IMP + methylamine</text>
        <dbReference type="Rhea" id="RHEA:16001"/>
        <dbReference type="ChEBI" id="CHEBI:15377"/>
        <dbReference type="ChEBI" id="CHEBI:15378"/>
        <dbReference type="ChEBI" id="CHEBI:58053"/>
        <dbReference type="ChEBI" id="CHEBI:59338"/>
        <dbReference type="ChEBI" id="CHEBI:144842"/>
    </reaction>
    <physiologicalReaction direction="left-to-right" evidence="7">
        <dbReference type="Rhea" id="RHEA:16002"/>
    </physiologicalReaction>
</comment>
<dbReference type="FunFam" id="3.20.20.140:FF:000050">
    <property type="entry name" value="Adenosine/AMP deaminase family protein"/>
    <property type="match status" value="1"/>
</dbReference>
<dbReference type="GO" id="GO:0046872">
    <property type="term" value="F:metal ion binding"/>
    <property type="evidence" value="ECO:0007669"/>
    <property type="project" value="UniProtKB-KW"/>
</dbReference>
<keyword evidence="4" id="KW-0378">Hydrolase</keyword>
<comment type="similarity">
    <text evidence="2">Belongs to the metallo-dependent hydrolases superfamily. Adenosine and AMP deaminases family.</text>
</comment>
<dbReference type="GO" id="GO:0006154">
    <property type="term" value="P:adenosine catabolic process"/>
    <property type="evidence" value="ECO:0007669"/>
    <property type="project" value="TreeGrafter"/>
</dbReference>
<evidence type="ECO:0000256" key="7">
    <source>
        <dbReference type="ARBA" id="ARBA00048787"/>
    </source>
</evidence>
<keyword evidence="10" id="KW-1185">Reference proteome</keyword>
<dbReference type="Pfam" id="PF00962">
    <property type="entry name" value="A_deaminase"/>
    <property type="match status" value="2"/>
</dbReference>
<dbReference type="Gene3D" id="3.20.20.140">
    <property type="entry name" value="Metal-dependent hydrolases"/>
    <property type="match status" value="1"/>
</dbReference>
<keyword evidence="3" id="KW-0479">Metal-binding</keyword>
<dbReference type="CDD" id="cd00443">
    <property type="entry name" value="ADA_AMPD"/>
    <property type="match status" value="1"/>
</dbReference>
<dbReference type="AlphaFoldDB" id="A0A0B0MBC2"/>
<dbReference type="PANTHER" id="PTHR11409">
    <property type="entry name" value="ADENOSINE DEAMINASE"/>
    <property type="match status" value="1"/>
</dbReference>
<accession>A0A0B0MBC2</accession>
<feature type="domain" description="Adenosine deaminase" evidence="8">
    <location>
        <begin position="229"/>
        <end position="375"/>
    </location>
</feature>
<keyword evidence="5" id="KW-0862">Zinc</keyword>
<protein>
    <submittedName>
        <fullName evidence="9">Adenosine deaminase-like protein</fullName>
    </submittedName>
</protein>
<dbReference type="Proteomes" id="UP000032142">
    <property type="component" value="Unassembled WGS sequence"/>
</dbReference>
<dbReference type="InterPro" id="IPR006330">
    <property type="entry name" value="Ado/ade_deaminase"/>
</dbReference>
<dbReference type="GO" id="GO:0009117">
    <property type="term" value="P:nucleotide metabolic process"/>
    <property type="evidence" value="ECO:0007669"/>
    <property type="project" value="UniProtKB-KW"/>
</dbReference>
<dbReference type="EMBL" id="JRRC01079634">
    <property type="protein sequence ID" value="KHF99447.1"/>
    <property type="molecule type" value="Genomic_DNA"/>
</dbReference>
<dbReference type="SUPFAM" id="SSF51556">
    <property type="entry name" value="Metallo-dependent hydrolases"/>
    <property type="match status" value="1"/>
</dbReference>
<dbReference type="InterPro" id="IPR032466">
    <property type="entry name" value="Metal_Hydrolase"/>
</dbReference>
<evidence type="ECO:0000313" key="10">
    <source>
        <dbReference type="Proteomes" id="UP000032142"/>
    </source>
</evidence>
<evidence type="ECO:0000256" key="1">
    <source>
        <dbReference type="ARBA" id="ARBA00001947"/>
    </source>
</evidence>
<gene>
    <name evidence="9" type="ORF">F383_20125</name>
</gene>
<evidence type="ECO:0000256" key="4">
    <source>
        <dbReference type="ARBA" id="ARBA00022801"/>
    </source>
</evidence>
<evidence type="ECO:0000259" key="8">
    <source>
        <dbReference type="Pfam" id="PF00962"/>
    </source>
</evidence>
<name>A0A0B0MBC2_GOSAR</name>
<dbReference type="GO" id="GO:0046103">
    <property type="term" value="P:inosine biosynthetic process"/>
    <property type="evidence" value="ECO:0007669"/>
    <property type="project" value="TreeGrafter"/>
</dbReference>
<organism evidence="9 10">
    <name type="scientific">Gossypium arboreum</name>
    <name type="common">Tree cotton</name>
    <name type="synonym">Gossypium nanking</name>
    <dbReference type="NCBI Taxonomy" id="29729"/>
    <lineage>
        <taxon>Eukaryota</taxon>
        <taxon>Viridiplantae</taxon>
        <taxon>Streptophyta</taxon>
        <taxon>Embryophyta</taxon>
        <taxon>Tracheophyta</taxon>
        <taxon>Spermatophyta</taxon>
        <taxon>Magnoliopsida</taxon>
        <taxon>eudicotyledons</taxon>
        <taxon>Gunneridae</taxon>
        <taxon>Pentapetalae</taxon>
        <taxon>rosids</taxon>
        <taxon>malvids</taxon>
        <taxon>Malvales</taxon>
        <taxon>Malvaceae</taxon>
        <taxon>Malvoideae</taxon>
        <taxon>Gossypium</taxon>
    </lineage>
</organism>
<evidence type="ECO:0000256" key="6">
    <source>
        <dbReference type="ARBA" id="ARBA00023080"/>
    </source>
</evidence>
<evidence type="ECO:0000256" key="5">
    <source>
        <dbReference type="ARBA" id="ARBA00022833"/>
    </source>
</evidence>
<comment type="caution">
    <text evidence="9">The sequence shown here is derived from an EMBL/GenBank/DDBJ whole genome shotgun (WGS) entry which is preliminary data.</text>
</comment>
<dbReference type="InterPro" id="IPR001365">
    <property type="entry name" value="A_deaminase_dom"/>
</dbReference>
<sequence length="386" mass="43767">MNREELEWCVSVPKVELHAHLNGSVRNSTLFELARVLGDKGVIVFSDVENVIMKDDRTLHEVFKLFDLIHILTTDHSTVTRITKEVIEDFAAENVVYLELRTTPKRNDSIGMSKRSYMDAVMEGLRAVSSVDVDYSPAGLKTNTFNGSTRKKMYVRFLLSIDRRESTEAAMETVKLALEMRDLGVVGIDLSGNPIVGNWYSYFPYLFMCFEGYNSIIILNFLGIRHRSTFLPALKFAKEKGLYITLHCGEVPNQEEIKAMIDFFPHRIGHACCFDEENWRKLKSAKIPVEICLTSNIRTETISSIDIHHFVDLYKAKHPLVLCTDDSGVFSTSLSREYNLASSSFGLGKTEMFQLAEIAINFIFADDGVKADLRATFKEAVKKLNS</sequence>
<comment type="cofactor">
    <cofactor evidence="1">
        <name>Zn(2+)</name>
        <dbReference type="ChEBI" id="CHEBI:29105"/>
    </cofactor>
</comment>
<proteinExistence type="inferred from homology"/>
<reference evidence="10" key="1">
    <citation type="submission" date="2014-09" db="EMBL/GenBank/DDBJ databases">
        <authorList>
            <person name="Mudge J."/>
            <person name="Ramaraj T."/>
            <person name="Lindquist I.E."/>
            <person name="Bharti A.K."/>
            <person name="Sundararajan A."/>
            <person name="Cameron C.T."/>
            <person name="Woodward J.E."/>
            <person name="May G.D."/>
            <person name="Brubaker C."/>
            <person name="Broadhvest J."/>
            <person name="Wilkins T.A."/>
        </authorList>
    </citation>
    <scope>NUCLEOTIDE SEQUENCE</scope>
    <source>
        <strain evidence="10">cv. AKA8401</strain>
    </source>
</reference>